<keyword evidence="1" id="KW-0472">Membrane</keyword>
<keyword evidence="1" id="KW-0812">Transmembrane</keyword>
<dbReference type="Proteomes" id="UP000278398">
    <property type="component" value="Unassembled WGS sequence"/>
</dbReference>
<keyword evidence="3" id="KW-1185">Reference proteome</keyword>
<gene>
    <name evidence="2" type="ORF">EJC49_14925</name>
</gene>
<accession>A0A429YVV2</accession>
<evidence type="ECO:0000313" key="2">
    <source>
        <dbReference type="EMBL" id="RST85594.1"/>
    </source>
</evidence>
<protein>
    <submittedName>
        <fullName evidence="2">Uncharacterized protein</fullName>
    </submittedName>
</protein>
<dbReference type="EMBL" id="RWKW01000053">
    <property type="protein sequence ID" value="RST85594.1"/>
    <property type="molecule type" value="Genomic_DNA"/>
</dbReference>
<dbReference type="AlphaFoldDB" id="A0A429YVV2"/>
<organism evidence="2 3">
    <name type="scientific">Aquibium carbonis</name>
    <dbReference type="NCBI Taxonomy" id="2495581"/>
    <lineage>
        <taxon>Bacteria</taxon>
        <taxon>Pseudomonadati</taxon>
        <taxon>Pseudomonadota</taxon>
        <taxon>Alphaproteobacteria</taxon>
        <taxon>Hyphomicrobiales</taxon>
        <taxon>Phyllobacteriaceae</taxon>
        <taxon>Aquibium</taxon>
    </lineage>
</organism>
<evidence type="ECO:0000256" key="1">
    <source>
        <dbReference type="SAM" id="Phobius"/>
    </source>
</evidence>
<feature type="transmembrane region" description="Helical" evidence="1">
    <location>
        <begin position="6"/>
        <end position="23"/>
    </location>
</feature>
<reference evidence="2 3" key="1">
    <citation type="submission" date="2018-12" db="EMBL/GenBank/DDBJ databases">
        <title>Mesorhizobium carbonis sp. nov., isolated from coal mine water.</title>
        <authorList>
            <person name="Xin W."/>
            <person name="Xu Z."/>
            <person name="Xiang F."/>
            <person name="Zhang J."/>
            <person name="Xi L."/>
            <person name="Liu J."/>
        </authorList>
    </citation>
    <scope>NUCLEOTIDE SEQUENCE [LARGE SCALE GENOMIC DNA]</scope>
    <source>
        <strain evidence="2 3">B2.3</strain>
    </source>
</reference>
<proteinExistence type="predicted"/>
<evidence type="ECO:0000313" key="3">
    <source>
        <dbReference type="Proteomes" id="UP000278398"/>
    </source>
</evidence>
<comment type="caution">
    <text evidence="2">The sequence shown here is derived from an EMBL/GenBank/DDBJ whole genome shotgun (WGS) entry which is preliminary data.</text>
</comment>
<dbReference type="RefSeq" id="WP_126700735.1">
    <property type="nucleotide sequence ID" value="NZ_RWKW01000053.1"/>
</dbReference>
<name>A0A429YVV2_9HYPH</name>
<sequence length="67" mass="7944">MHPTELIFYGALAVLAVVAVAIFNHRQRKARERAAQEADRLAVEEWERQQEERRQRIQRLVAQFDDI</sequence>
<keyword evidence="1" id="KW-1133">Transmembrane helix</keyword>